<evidence type="ECO:0000256" key="7">
    <source>
        <dbReference type="ARBA" id="ARBA00022723"/>
    </source>
</evidence>
<evidence type="ECO:0000256" key="10">
    <source>
        <dbReference type="ARBA" id="ARBA00023004"/>
    </source>
</evidence>
<protein>
    <submittedName>
        <fullName evidence="13">Cytochrome d ubiquinol oxidase subunit II</fullName>
    </submittedName>
</protein>
<dbReference type="InterPro" id="IPR003317">
    <property type="entry name" value="Cyt-d_oxidase_su2"/>
</dbReference>
<keyword evidence="8" id="KW-0249">Electron transport</keyword>
<dbReference type="RefSeq" id="WP_251966982.1">
    <property type="nucleotide sequence ID" value="NZ_CP146284.1"/>
</dbReference>
<evidence type="ECO:0000313" key="13">
    <source>
        <dbReference type="EMBL" id="WWV65920.1"/>
    </source>
</evidence>
<feature type="transmembrane region" description="Helical" evidence="12">
    <location>
        <begin position="119"/>
        <end position="143"/>
    </location>
</feature>
<sequence length="374" mass="42055">METSTYIFLQHYWWFLVSLLGGLLVFLLFVQGGQSLVFQLGKTEAQQQQLLGSTGKKWEFTFTTLVTFGGAFFASFPLFYSTSFGGAYWVWMLILLCFVIQAVSYEYQMKKGNLLGKKTYRVFLLINGIAGPVLLGTAVGTFFNGAEFIVNKEQLSDLAMPVISQWATPWHGLEAVLNLWNVCLGIAVFSLARVLAILYFINNVEDKEIQMESRKRLLPESIAFLVFFLAFLIHLLVADGFAVNPDTQEIFMQPYKYALNLLEMPYVTGILLIGVVLVLWGIGKTYLSSAYRKGIWFSGSGTVLTVLALLLCAGWNHTAYYPSLADLQSSLTIQNSCSSPFTLKVMSYVSILIPFVLAYIFYAWRAIDLKPNKK</sequence>
<keyword evidence="11 12" id="KW-0472">Membrane</keyword>
<feature type="transmembrane region" description="Helical" evidence="12">
    <location>
        <begin position="345"/>
        <end position="364"/>
    </location>
</feature>
<dbReference type="PANTHER" id="PTHR43141:SF5">
    <property type="entry name" value="CYTOCHROME BD-I UBIQUINOL OXIDASE SUBUNIT 2"/>
    <property type="match status" value="1"/>
</dbReference>
<feature type="transmembrane region" description="Helical" evidence="12">
    <location>
        <begin position="295"/>
        <end position="316"/>
    </location>
</feature>
<comment type="similarity">
    <text evidence="2">Belongs to the cytochrome ubiquinol oxidase subunit 2 family.</text>
</comment>
<name>A0ABZ2IR93_9BACT</name>
<keyword evidence="3" id="KW-0813">Transport</keyword>
<dbReference type="PANTHER" id="PTHR43141">
    <property type="entry name" value="CYTOCHROME BD2 SUBUNIT II"/>
    <property type="match status" value="1"/>
</dbReference>
<evidence type="ECO:0000256" key="11">
    <source>
        <dbReference type="ARBA" id="ARBA00023136"/>
    </source>
</evidence>
<dbReference type="Proteomes" id="UP001320603">
    <property type="component" value="Chromosome"/>
</dbReference>
<keyword evidence="14" id="KW-1185">Reference proteome</keyword>
<evidence type="ECO:0000256" key="5">
    <source>
        <dbReference type="ARBA" id="ARBA00022617"/>
    </source>
</evidence>
<keyword evidence="9 12" id="KW-1133">Transmembrane helix</keyword>
<comment type="subcellular location">
    <subcellularLocation>
        <location evidence="1">Cell membrane</location>
        <topology evidence="1">Multi-pass membrane protein</topology>
    </subcellularLocation>
</comment>
<gene>
    <name evidence="13" type="ORF">NEE14_013095</name>
</gene>
<dbReference type="EMBL" id="CP146284">
    <property type="protein sequence ID" value="WWV65920.1"/>
    <property type="molecule type" value="Genomic_DNA"/>
</dbReference>
<evidence type="ECO:0000256" key="9">
    <source>
        <dbReference type="ARBA" id="ARBA00022989"/>
    </source>
</evidence>
<evidence type="ECO:0000256" key="4">
    <source>
        <dbReference type="ARBA" id="ARBA00022475"/>
    </source>
</evidence>
<evidence type="ECO:0000256" key="6">
    <source>
        <dbReference type="ARBA" id="ARBA00022692"/>
    </source>
</evidence>
<evidence type="ECO:0000313" key="14">
    <source>
        <dbReference type="Proteomes" id="UP001320603"/>
    </source>
</evidence>
<evidence type="ECO:0000256" key="2">
    <source>
        <dbReference type="ARBA" id="ARBA00007543"/>
    </source>
</evidence>
<feature type="transmembrane region" description="Helical" evidence="12">
    <location>
        <begin position="60"/>
        <end position="80"/>
    </location>
</feature>
<organism evidence="13 14">
    <name type="scientific">Parabacteroides absconsus</name>
    <dbReference type="NCBI Taxonomy" id="2951805"/>
    <lineage>
        <taxon>Bacteria</taxon>
        <taxon>Pseudomonadati</taxon>
        <taxon>Bacteroidota</taxon>
        <taxon>Bacteroidia</taxon>
        <taxon>Bacteroidales</taxon>
        <taxon>Tannerellaceae</taxon>
        <taxon>Parabacteroides</taxon>
    </lineage>
</organism>
<evidence type="ECO:0000256" key="8">
    <source>
        <dbReference type="ARBA" id="ARBA00022982"/>
    </source>
</evidence>
<evidence type="ECO:0000256" key="1">
    <source>
        <dbReference type="ARBA" id="ARBA00004651"/>
    </source>
</evidence>
<feature type="transmembrane region" description="Helical" evidence="12">
    <location>
        <begin position="264"/>
        <end position="283"/>
    </location>
</feature>
<keyword evidence="7" id="KW-0479">Metal-binding</keyword>
<keyword evidence="5" id="KW-0349">Heme</keyword>
<reference evidence="13 14" key="1">
    <citation type="submission" date="2024-02" db="EMBL/GenBank/DDBJ databases">
        <title>Whole genome sequencing of Parabacteroides sp. AD58.</title>
        <authorList>
            <person name="Chaplin A.V."/>
            <person name="Pikina A.P."/>
            <person name="Sokolova S.R."/>
            <person name="Korostin D.O."/>
            <person name="Efimov B.A."/>
        </authorList>
    </citation>
    <scope>NUCLEOTIDE SEQUENCE [LARGE SCALE GENOMIC DNA]</scope>
    <source>
        <strain evidence="13 14">AD58</strain>
    </source>
</reference>
<evidence type="ECO:0000256" key="12">
    <source>
        <dbReference type="SAM" id="Phobius"/>
    </source>
</evidence>
<accession>A0ABZ2IR93</accession>
<proteinExistence type="inferred from homology"/>
<keyword evidence="4" id="KW-1003">Cell membrane</keyword>
<feature type="transmembrane region" description="Helical" evidence="12">
    <location>
        <begin position="222"/>
        <end position="244"/>
    </location>
</feature>
<keyword evidence="10" id="KW-0408">Iron</keyword>
<dbReference type="Pfam" id="PF02322">
    <property type="entry name" value="Cyt_bd_oxida_II"/>
    <property type="match status" value="1"/>
</dbReference>
<feature type="transmembrane region" description="Helical" evidence="12">
    <location>
        <begin position="179"/>
        <end position="201"/>
    </location>
</feature>
<feature type="transmembrane region" description="Helical" evidence="12">
    <location>
        <begin position="86"/>
        <end position="107"/>
    </location>
</feature>
<keyword evidence="6 12" id="KW-0812">Transmembrane</keyword>
<feature type="transmembrane region" description="Helical" evidence="12">
    <location>
        <begin position="12"/>
        <end position="30"/>
    </location>
</feature>
<evidence type="ECO:0000256" key="3">
    <source>
        <dbReference type="ARBA" id="ARBA00022448"/>
    </source>
</evidence>